<proteinExistence type="predicted"/>
<dbReference type="SMART" id="SM00825">
    <property type="entry name" value="PKS_KS"/>
    <property type="match status" value="1"/>
</dbReference>
<keyword evidence="4" id="KW-1185">Reference proteome</keyword>
<dbReference type="CDD" id="cd00833">
    <property type="entry name" value="PKS"/>
    <property type="match status" value="1"/>
</dbReference>
<dbReference type="PROSITE" id="PS00606">
    <property type="entry name" value="KS3_1"/>
    <property type="match status" value="1"/>
</dbReference>
<name>A0A834KMN3_VESGE</name>
<gene>
    <name evidence="3" type="ORF">HZH68_003932</name>
</gene>
<dbReference type="GO" id="GO:0006633">
    <property type="term" value="P:fatty acid biosynthetic process"/>
    <property type="evidence" value="ECO:0007669"/>
    <property type="project" value="InterPro"/>
</dbReference>
<comment type="caution">
    <text evidence="3">The sequence shown here is derived from an EMBL/GenBank/DDBJ whole genome shotgun (WGS) entry which is preliminary data.</text>
</comment>
<dbReference type="Pfam" id="PF00109">
    <property type="entry name" value="ketoacyl-synt"/>
    <property type="match status" value="1"/>
</dbReference>
<dbReference type="GO" id="GO:0004312">
    <property type="term" value="F:fatty acid synthase activity"/>
    <property type="evidence" value="ECO:0007669"/>
    <property type="project" value="TreeGrafter"/>
</dbReference>
<keyword evidence="1" id="KW-0808">Transferase</keyword>
<evidence type="ECO:0000313" key="3">
    <source>
        <dbReference type="EMBL" id="KAF7409551.1"/>
    </source>
</evidence>
<evidence type="ECO:0000313" key="4">
    <source>
        <dbReference type="Proteomes" id="UP000617340"/>
    </source>
</evidence>
<dbReference type="InterPro" id="IPR014030">
    <property type="entry name" value="Ketoacyl_synth_N"/>
</dbReference>
<sequence length="340" mass="38207">MNGYEDNKISYNCLKYANPKPGEEVVISGIAGRFPESQNVKEYKNNIFNCKDCITENEHHWKLGNSEIPKHFGRIQDIKKFDASFFGIYFKQAHTMDPMSRMVMEHTYEAIIDAGINPEDLRGTRTGVFANSCFSDSEAIFLHSKLQANVSGVTSCSRDMMAQHISYWLGVTGPSYNVDTGCSSTLYAMDQAYRSIRSGECEYAIVSGSNLCLHPYTSLHFVHLGVLNQDGRCKVFDEGANGYTRSESVSVAFLQKAKSAKRIYATIVHTKTNCDGYKREGITFPSKWLLIHETHIMEMTLQNVKILVRLDATKRDDCELTLKTATDSVPVDATSTSQYI</sequence>
<dbReference type="PANTHER" id="PTHR43775:SF23">
    <property type="entry name" value="FATTY ACID SYNTHASE 3"/>
    <property type="match status" value="1"/>
</dbReference>
<dbReference type="Proteomes" id="UP000617340">
    <property type="component" value="Unassembled WGS sequence"/>
</dbReference>
<dbReference type="SUPFAM" id="SSF53901">
    <property type="entry name" value="Thiolase-like"/>
    <property type="match status" value="1"/>
</dbReference>
<dbReference type="InterPro" id="IPR020841">
    <property type="entry name" value="PKS_Beta-ketoAc_synthase_dom"/>
</dbReference>
<dbReference type="GO" id="GO:0004315">
    <property type="term" value="F:3-oxoacyl-[acyl-carrier-protein] synthase activity"/>
    <property type="evidence" value="ECO:0007669"/>
    <property type="project" value="InterPro"/>
</dbReference>
<dbReference type="Gene3D" id="3.40.47.10">
    <property type="match status" value="1"/>
</dbReference>
<dbReference type="InterPro" id="IPR016039">
    <property type="entry name" value="Thiolase-like"/>
</dbReference>
<dbReference type="PANTHER" id="PTHR43775">
    <property type="entry name" value="FATTY ACID SYNTHASE"/>
    <property type="match status" value="1"/>
</dbReference>
<evidence type="ECO:0000259" key="2">
    <source>
        <dbReference type="PROSITE" id="PS52004"/>
    </source>
</evidence>
<feature type="domain" description="Ketosynthase family 3 (KS3)" evidence="2">
    <location>
        <begin position="22"/>
        <end position="340"/>
    </location>
</feature>
<reference evidence="3" key="1">
    <citation type="journal article" date="2020" name="G3 (Bethesda)">
        <title>High-Quality Assemblies for Three Invasive Social Wasps from the &lt;i&gt;Vespula&lt;/i&gt; Genus.</title>
        <authorList>
            <person name="Harrop T.W.R."/>
            <person name="Guhlin J."/>
            <person name="McLaughlin G.M."/>
            <person name="Permina E."/>
            <person name="Stockwell P."/>
            <person name="Gilligan J."/>
            <person name="Le Lec M.F."/>
            <person name="Gruber M.A.M."/>
            <person name="Quinn O."/>
            <person name="Lovegrove M."/>
            <person name="Duncan E.J."/>
            <person name="Remnant E.J."/>
            <person name="Van Eeckhoven J."/>
            <person name="Graham B."/>
            <person name="Knapp R.A."/>
            <person name="Langford K.W."/>
            <person name="Kronenberg Z."/>
            <person name="Press M.O."/>
            <person name="Eacker S.M."/>
            <person name="Wilson-Rankin E.E."/>
            <person name="Purcell J."/>
            <person name="Lester P.J."/>
            <person name="Dearden P.K."/>
        </authorList>
    </citation>
    <scope>NUCLEOTIDE SEQUENCE</scope>
    <source>
        <strain evidence="3">Linc-1</strain>
    </source>
</reference>
<dbReference type="EMBL" id="JACSDZ010000003">
    <property type="protein sequence ID" value="KAF7409551.1"/>
    <property type="molecule type" value="Genomic_DNA"/>
</dbReference>
<dbReference type="PROSITE" id="PS52004">
    <property type="entry name" value="KS3_2"/>
    <property type="match status" value="1"/>
</dbReference>
<accession>A0A834KMN3</accession>
<dbReference type="InterPro" id="IPR050091">
    <property type="entry name" value="PKS_NRPS_Biosynth_Enz"/>
</dbReference>
<dbReference type="InterPro" id="IPR018201">
    <property type="entry name" value="Ketoacyl_synth_AS"/>
</dbReference>
<evidence type="ECO:0000256" key="1">
    <source>
        <dbReference type="ARBA" id="ARBA00022679"/>
    </source>
</evidence>
<dbReference type="AlphaFoldDB" id="A0A834KMN3"/>
<organism evidence="3 4">
    <name type="scientific">Vespula germanica</name>
    <name type="common">German yellow jacket</name>
    <name type="synonym">Paravespula germanica</name>
    <dbReference type="NCBI Taxonomy" id="30212"/>
    <lineage>
        <taxon>Eukaryota</taxon>
        <taxon>Metazoa</taxon>
        <taxon>Ecdysozoa</taxon>
        <taxon>Arthropoda</taxon>
        <taxon>Hexapoda</taxon>
        <taxon>Insecta</taxon>
        <taxon>Pterygota</taxon>
        <taxon>Neoptera</taxon>
        <taxon>Endopterygota</taxon>
        <taxon>Hymenoptera</taxon>
        <taxon>Apocrita</taxon>
        <taxon>Aculeata</taxon>
        <taxon>Vespoidea</taxon>
        <taxon>Vespidae</taxon>
        <taxon>Vespinae</taxon>
        <taxon>Vespula</taxon>
    </lineage>
</organism>
<protein>
    <recommendedName>
        <fullName evidence="2">Ketosynthase family 3 (KS3) domain-containing protein</fullName>
    </recommendedName>
</protein>